<dbReference type="InterPro" id="IPR005467">
    <property type="entry name" value="His_kinase_dom"/>
</dbReference>
<dbReference type="FunFam" id="3.30.565.10:FF:000006">
    <property type="entry name" value="Sensor histidine kinase WalK"/>
    <property type="match status" value="1"/>
</dbReference>
<organism evidence="9 10">
    <name type="scientific">Corallococcus carmarthensis</name>
    <dbReference type="NCBI Taxonomy" id="2316728"/>
    <lineage>
        <taxon>Bacteria</taxon>
        <taxon>Pseudomonadati</taxon>
        <taxon>Myxococcota</taxon>
        <taxon>Myxococcia</taxon>
        <taxon>Myxococcales</taxon>
        <taxon>Cystobacterineae</taxon>
        <taxon>Myxococcaceae</taxon>
        <taxon>Corallococcus</taxon>
    </lineage>
</organism>
<dbReference type="InterPro" id="IPR000700">
    <property type="entry name" value="PAS-assoc_C"/>
</dbReference>
<keyword evidence="3" id="KW-0597">Phosphoprotein</keyword>
<dbReference type="InterPro" id="IPR000014">
    <property type="entry name" value="PAS"/>
</dbReference>
<proteinExistence type="predicted"/>
<name>A0A3A8KIY4_9BACT</name>
<dbReference type="SMART" id="SM00388">
    <property type="entry name" value="HisKA"/>
    <property type="match status" value="1"/>
</dbReference>
<evidence type="ECO:0000259" key="7">
    <source>
        <dbReference type="PROSITE" id="PS50112"/>
    </source>
</evidence>
<dbReference type="Pfam" id="PF08448">
    <property type="entry name" value="PAS_4"/>
    <property type="match status" value="2"/>
</dbReference>
<dbReference type="SMART" id="SM00387">
    <property type="entry name" value="HATPase_c"/>
    <property type="match status" value="1"/>
</dbReference>
<dbReference type="EC" id="2.7.13.3" evidence="2"/>
<dbReference type="Gene3D" id="1.10.287.130">
    <property type="match status" value="1"/>
</dbReference>
<evidence type="ECO:0000259" key="6">
    <source>
        <dbReference type="PROSITE" id="PS50109"/>
    </source>
</evidence>
<feature type="domain" description="PAC" evidence="8">
    <location>
        <begin position="242"/>
        <end position="295"/>
    </location>
</feature>
<dbReference type="OrthoDB" id="9087351at2"/>
<dbReference type="EMBL" id="RAWE01000055">
    <property type="protein sequence ID" value="RKH02372.1"/>
    <property type="molecule type" value="Genomic_DNA"/>
</dbReference>
<dbReference type="Proteomes" id="UP000268313">
    <property type="component" value="Unassembled WGS sequence"/>
</dbReference>
<dbReference type="CDD" id="cd00082">
    <property type="entry name" value="HisKA"/>
    <property type="match status" value="1"/>
</dbReference>
<dbReference type="Gene3D" id="3.30.565.10">
    <property type="entry name" value="Histidine kinase-like ATPase, C-terminal domain"/>
    <property type="match status" value="1"/>
</dbReference>
<gene>
    <name evidence="9" type="ORF">D7X32_17075</name>
</gene>
<evidence type="ECO:0000256" key="3">
    <source>
        <dbReference type="ARBA" id="ARBA00022553"/>
    </source>
</evidence>
<keyword evidence="4" id="KW-0808">Transferase</keyword>
<dbReference type="InterPro" id="IPR013656">
    <property type="entry name" value="PAS_4"/>
</dbReference>
<keyword evidence="10" id="KW-1185">Reference proteome</keyword>
<dbReference type="CDD" id="cd00130">
    <property type="entry name" value="PAS"/>
    <property type="match status" value="1"/>
</dbReference>
<protein>
    <recommendedName>
        <fullName evidence="2">histidine kinase</fullName>
        <ecNumber evidence="2">2.7.13.3</ecNumber>
    </recommendedName>
</protein>
<dbReference type="InterPro" id="IPR036890">
    <property type="entry name" value="HATPase_C_sf"/>
</dbReference>
<dbReference type="InterPro" id="IPR003661">
    <property type="entry name" value="HisK_dim/P_dom"/>
</dbReference>
<dbReference type="Gene3D" id="3.30.450.20">
    <property type="entry name" value="PAS domain"/>
    <property type="match status" value="3"/>
</dbReference>
<dbReference type="Pfam" id="PF08447">
    <property type="entry name" value="PAS_3"/>
    <property type="match status" value="1"/>
</dbReference>
<evidence type="ECO:0000313" key="10">
    <source>
        <dbReference type="Proteomes" id="UP000268313"/>
    </source>
</evidence>
<dbReference type="InterPro" id="IPR036097">
    <property type="entry name" value="HisK_dim/P_sf"/>
</dbReference>
<evidence type="ECO:0000313" key="9">
    <source>
        <dbReference type="EMBL" id="RKH02372.1"/>
    </source>
</evidence>
<evidence type="ECO:0000256" key="4">
    <source>
        <dbReference type="ARBA" id="ARBA00022679"/>
    </source>
</evidence>
<dbReference type="Pfam" id="PF02518">
    <property type="entry name" value="HATPase_c"/>
    <property type="match status" value="1"/>
</dbReference>
<dbReference type="AlphaFoldDB" id="A0A3A8KIY4"/>
<dbReference type="SUPFAM" id="SSF55874">
    <property type="entry name" value="ATPase domain of HSP90 chaperone/DNA topoisomerase II/histidine kinase"/>
    <property type="match status" value="1"/>
</dbReference>
<dbReference type="NCBIfam" id="TIGR00229">
    <property type="entry name" value="sensory_box"/>
    <property type="match status" value="1"/>
</dbReference>
<dbReference type="SMART" id="SM00091">
    <property type="entry name" value="PAS"/>
    <property type="match status" value="2"/>
</dbReference>
<dbReference type="PROSITE" id="PS50109">
    <property type="entry name" value="HIS_KIN"/>
    <property type="match status" value="1"/>
</dbReference>
<dbReference type="InterPro" id="IPR013655">
    <property type="entry name" value="PAS_fold_3"/>
</dbReference>
<comment type="catalytic activity">
    <reaction evidence="1">
        <text>ATP + protein L-histidine = ADP + protein N-phospho-L-histidine.</text>
        <dbReference type="EC" id="2.7.13.3"/>
    </reaction>
</comment>
<comment type="caution">
    <text evidence="9">The sequence shown here is derived from an EMBL/GenBank/DDBJ whole genome shotgun (WGS) entry which is preliminary data.</text>
</comment>
<evidence type="ECO:0000256" key="2">
    <source>
        <dbReference type="ARBA" id="ARBA00012438"/>
    </source>
</evidence>
<reference evidence="10" key="1">
    <citation type="submission" date="2018-09" db="EMBL/GenBank/DDBJ databases">
        <authorList>
            <person name="Livingstone P.G."/>
            <person name="Whitworth D.E."/>
        </authorList>
    </citation>
    <scope>NUCLEOTIDE SEQUENCE [LARGE SCALE GENOMIC DNA]</scope>
    <source>
        <strain evidence="10">CA043D</strain>
    </source>
</reference>
<dbReference type="CDD" id="cd00075">
    <property type="entry name" value="HATPase"/>
    <property type="match status" value="1"/>
</dbReference>
<evidence type="ECO:0000256" key="5">
    <source>
        <dbReference type="ARBA" id="ARBA00022777"/>
    </source>
</evidence>
<sequence length="666" mass="74714">MKADELFSGSGEMAARMREKDWATTPLGPVEGWPVSLRTLVRTMLHSRHPMFLWWGPRLIQLYNDAYVPSFGRGKHPSALGMPGRECWPEIWPIIGPQIDDVMREGKASWNEDQLVPIFRNGRIEDVYWTYGYSPAFDDAGRVHGTLVVCTETTARVLGEQALKQSKERLRRVVEASGAGTWELDVRANQMRMDERMALLFGLPEAGAYRLEQVLECVHPDEREALRAAITATLAGRAQGRYVMEHRVVGMPGHLARWVEARGQVTFDAEGRALQFVGTALDISDRKRAEEEVLRARQEFHGFLTQAPLGIAIHSGPHHVYTFANAPFMSMLFSGRPAEDLLHKTVRQALPELEDQGYYEILDGVYQTGRSFHGAKQRASMVQADGTEREMFVNFTYQAKRDPAGNIDGILVLIYEVTDQVNEQREIEQLAENLRAAIVSRDTFLGVASHELNTPLTTLKLQTQMNQRLLENQGLAAFTAARLKKLLDGTLLQVDRMNRLINDMLDVSRISSGKLSMTRVETDVSTLMAAVLERFEPQLEAAGCTLEQDIEAGIVARLDATRIEQVLTNFLINAIKYAPGRPVHAKVERRRHQVRFSLRDEGPGIPAEHHERIFVRFERATSPNEVSGLGLGLYIAKQLIQAHGGSIAVDSEPGHGATFHFELPLD</sequence>
<dbReference type="Pfam" id="PF00512">
    <property type="entry name" value="HisKA"/>
    <property type="match status" value="1"/>
</dbReference>
<feature type="domain" description="Histidine kinase" evidence="6">
    <location>
        <begin position="447"/>
        <end position="666"/>
    </location>
</feature>
<dbReference type="PANTHER" id="PTHR43304">
    <property type="entry name" value="PHYTOCHROME-LIKE PROTEIN CPH1"/>
    <property type="match status" value="1"/>
</dbReference>
<dbReference type="InterPro" id="IPR004358">
    <property type="entry name" value="Sig_transdc_His_kin-like_C"/>
</dbReference>
<accession>A0A3A8KIY4</accession>
<keyword evidence="5" id="KW-0418">Kinase</keyword>
<dbReference type="InterPro" id="IPR003594">
    <property type="entry name" value="HATPase_dom"/>
</dbReference>
<dbReference type="PRINTS" id="PR00344">
    <property type="entry name" value="BCTRLSENSOR"/>
</dbReference>
<dbReference type="InterPro" id="IPR035965">
    <property type="entry name" value="PAS-like_dom_sf"/>
</dbReference>
<feature type="domain" description="PAS" evidence="7">
    <location>
        <begin position="166"/>
        <end position="237"/>
    </location>
</feature>
<dbReference type="SUPFAM" id="SSF55785">
    <property type="entry name" value="PYP-like sensor domain (PAS domain)"/>
    <property type="match status" value="3"/>
</dbReference>
<dbReference type="InterPro" id="IPR052162">
    <property type="entry name" value="Sensor_kinase/Photoreceptor"/>
</dbReference>
<dbReference type="SUPFAM" id="SSF47384">
    <property type="entry name" value="Homodimeric domain of signal transducing histidine kinase"/>
    <property type="match status" value="1"/>
</dbReference>
<dbReference type="PROSITE" id="PS50112">
    <property type="entry name" value="PAS"/>
    <property type="match status" value="1"/>
</dbReference>
<dbReference type="GO" id="GO:0000155">
    <property type="term" value="F:phosphorelay sensor kinase activity"/>
    <property type="evidence" value="ECO:0007669"/>
    <property type="project" value="InterPro"/>
</dbReference>
<dbReference type="Gene3D" id="2.10.70.100">
    <property type="match status" value="1"/>
</dbReference>
<dbReference type="RefSeq" id="WP_120603613.1">
    <property type="nucleotide sequence ID" value="NZ_RAWE01000055.1"/>
</dbReference>
<evidence type="ECO:0000259" key="8">
    <source>
        <dbReference type="PROSITE" id="PS50113"/>
    </source>
</evidence>
<dbReference type="PANTHER" id="PTHR43304:SF1">
    <property type="entry name" value="PAC DOMAIN-CONTAINING PROTEIN"/>
    <property type="match status" value="1"/>
</dbReference>
<dbReference type="PROSITE" id="PS50113">
    <property type="entry name" value="PAC"/>
    <property type="match status" value="1"/>
</dbReference>
<evidence type="ECO:0000256" key="1">
    <source>
        <dbReference type="ARBA" id="ARBA00000085"/>
    </source>
</evidence>